<dbReference type="InterPro" id="IPR005025">
    <property type="entry name" value="FMN_Rdtase-like_dom"/>
</dbReference>
<proteinExistence type="predicted"/>
<dbReference type="AlphaFoldDB" id="A0A1W1W139"/>
<gene>
    <name evidence="4" type="ORF">SAMN00808754_2792</name>
</gene>
<keyword evidence="1" id="KW-0285">Flavoprotein</keyword>
<dbReference type="Proteomes" id="UP000192569">
    <property type="component" value="Chromosome I"/>
</dbReference>
<feature type="domain" description="NADPH-dependent FMN reductase-like" evidence="3">
    <location>
        <begin position="2"/>
        <end position="147"/>
    </location>
</feature>
<dbReference type="SUPFAM" id="SSF52218">
    <property type="entry name" value="Flavoproteins"/>
    <property type="match status" value="1"/>
</dbReference>
<accession>A0A1W1W139</accession>
<dbReference type="STRING" id="698762.SAMN00808754_2792"/>
<dbReference type="InterPro" id="IPR029039">
    <property type="entry name" value="Flavoprotein-like_sf"/>
</dbReference>
<dbReference type="Gene3D" id="3.40.50.360">
    <property type="match status" value="1"/>
</dbReference>
<organism evidence="4 5">
    <name type="scientific">Thermanaeromonas toyohensis ToBE</name>
    <dbReference type="NCBI Taxonomy" id="698762"/>
    <lineage>
        <taxon>Bacteria</taxon>
        <taxon>Bacillati</taxon>
        <taxon>Bacillota</taxon>
        <taxon>Clostridia</taxon>
        <taxon>Neomoorellales</taxon>
        <taxon>Neomoorellaceae</taxon>
        <taxon>Thermanaeromonas</taxon>
    </lineage>
</organism>
<dbReference type="EMBL" id="LT838272">
    <property type="protein sequence ID" value="SMB99200.1"/>
    <property type="molecule type" value="Genomic_DNA"/>
</dbReference>
<dbReference type="GO" id="GO:0016491">
    <property type="term" value="F:oxidoreductase activity"/>
    <property type="evidence" value="ECO:0007669"/>
    <property type="project" value="InterPro"/>
</dbReference>
<dbReference type="PANTHER" id="PTHR43278">
    <property type="entry name" value="NAD(P)H-DEPENDENT FMN-CONTAINING OXIDOREDUCTASE YWQN-RELATED"/>
    <property type="match status" value="1"/>
</dbReference>
<evidence type="ECO:0000259" key="3">
    <source>
        <dbReference type="Pfam" id="PF03358"/>
    </source>
</evidence>
<dbReference type="PANTHER" id="PTHR43278:SF4">
    <property type="entry name" value="NAD(P)H-DEPENDENT FMN-CONTAINING OXIDOREDUCTASE YWQN-RELATED"/>
    <property type="match status" value="1"/>
</dbReference>
<protein>
    <submittedName>
        <fullName evidence="4">Multimeric flavodoxin WrbA</fullName>
    </submittedName>
</protein>
<evidence type="ECO:0000313" key="4">
    <source>
        <dbReference type="EMBL" id="SMB99200.1"/>
    </source>
</evidence>
<dbReference type="RefSeq" id="WP_197686523.1">
    <property type="nucleotide sequence ID" value="NZ_LT838272.1"/>
</dbReference>
<evidence type="ECO:0000256" key="2">
    <source>
        <dbReference type="ARBA" id="ARBA00022643"/>
    </source>
</evidence>
<dbReference type="InterPro" id="IPR051796">
    <property type="entry name" value="ISF_SsuE-like"/>
</dbReference>
<reference evidence="4 5" key="1">
    <citation type="submission" date="2017-04" db="EMBL/GenBank/DDBJ databases">
        <authorList>
            <person name="Afonso C.L."/>
            <person name="Miller P.J."/>
            <person name="Scott M.A."/>
            <person name="Spackman E."/>
            <person name="Goraichik I."/>
            <person name="Dimitrov K.M."/>
            <person name="Suarez D.L."/>
            <person name="Swayne D.E."/>
        </authorList>
    </citation>
    <scope>NUCLEOTIDE SEQUENCE [LARGE SCALE GENOMIC DNA]</scope>
    <source>
        <strain evidence="4 5">ToBE</strain>
    </source>
</reference>
<evidence type="ECO:0000313" key="5">
    <source>
        <dbReference type="Proteomes" id="UP000192569"/>
    </source>
</evidence>
<dbReference type="Pfam" id="PF03358">
    <property type="entry name" value="FMN_red"/>
    <property type="match status" value="1"/>
</dbReference>
<keyword evidence="5" id="KW-1185">Reference proteome</keyword>
<sequence>MVKILAINGSHRKGKNTWSLLAAVLEGAKEMGASTELIELVDYNIKPCQGCNCCLKKPQCSITDDDMGFLGKKLLEADGIVFGSPVYFANVSGLMKIFMDRTRWLYLAKNMLSGKVGAAVTNAALRNGGQELAHIILERFITMHGMILASSRDPVGQVYNGGAMGSLFQAMERSGPMQWRRSVEEDEVAIRECHQLGRNVVRLAERVTPFRTS</sequence>
<name>A0A1W1W139_9FIRM</name>
<keyword evidence="2" id="KW-0288">FMN</keyword>
<evidence type="ECO:0000256" key="1">
    <source>
        <dbReference type="ARBA" id="ARBA00022630"/>
    </source>
</evidence>